<dbReference type="FunFam" id="1.10.238.10:FF:000065">
    <property type="entry name" value="calpain-3 isoform X1"/>
    <property type="match status" value="1"/>
</dbReference>
<evidence type="ECO:0000256" key="9">
    <source>
        <dbReference type="ARBA" id="ARBA00022807"/>
    </source>
</evidence>
<evidence type="ECO:0000256" key="4">
    <source>
        <dbReference type="ARBA" id="ARBA00022490"/>
    </source>
</evidence>
<dbReference type="InterPro" id="IPR018247">
    <property type="entry name" value="EF_Hand_1_Ca_BS"/>
</dbReference>
<evidence type="ECO:0000256" key="5">
    <source>
        <dbReference type="ARBA" id="ARBA00022670"/>
    </source>
</evidence>
<dbReference type="GO" id="GO:0006508">
    <property type="term" value="P:proteolysis"/>
    <property type="evidence" value="ECO:0007669"/>
    <property type="project" value="UniProtKB-KW"/>
</dbReference>
<evidence type="ECO:0000256" key="10">
    <source>
        <dbReference type="ARBA" id="ARBA00022837"/>
    </source>
</evidence>
<evidence type="ECO:0000259" key="12">
    <source>
        <dbReference type="PROSITE" id="PS50222"/>
    </source>
</evidence>
<keyword evidence="6" id="KW-0479">Metal-binding</keyword>
<dbReference type="STRING" id="7757.ENSPMAP00000000844"/>
<keyword evidence="10" id="KW-0106">Calcium</keyword>
<evidence type="ECO:0000256" key="6">
    <source>
        <dbReference type="ARBA" id="ARBA00022723"/>
    </source>
</evidence>
<dbReference type="HOGENOM" id="CLU_051357_2_1_1"/>
<comment type="similarity">
    <text evidence="3">Belongs to the peptidase C2 family.</text>
</comment>
<evidence type="ECO:0000256" key="2">
    <source>
        <dbReference type="ARBA" id="ARBA00004496"/>
    </source>
</evidence>
<evidence type="ECO:0000313" key="13">
    <source>
        <dbReference type="Ensembl" id="ENSPMAP00000000844.1"/>
    </source>
</evidence>
<dbReference type="InterPro" id="IPR011992">
    <property type="entry name" value="EF-hand-dom_pair"/>
</dbReference>
<feature type="domain" description="EF-hand" evidence="12">
    <location>
        <begin position="76"/>
        <end position="111"/>
    </location>
</feature>
<dbReference type="GO" id="GO:0005509">
    <property type="term" value="F:calcium ion binding"/>
    <property type="evidence" value="ECO:0007669"/>
    <property type="project" value="InterPro"/>
</dbReference>
<name>S4R6L4_PETMA</name>
<reference evidence="13" key="1">
    <citation type="submission" date="2025-08" db="UniProtKB">
        <authorList>
            <consortium name="Ensembl"/>
        </authorList>
    </citation>
    <scope>IDENTIFICATION</scope>
</reference>
<dbReference type="GeneTree" id="ENSGT00940000159147"/>
<dbReference type="PROSITE" id="PS50222">
    <property type="entry name" value="EF_HAND_2"/>
    <property type="match status" value="1"/>
</dbReference>
<keyword evidence="5" id="KW-0645">Protease</keyword>
<dbReference type="GO" id="GO:0110158">
    <property type="term" value="C:calpain complex"/>
    <property type="evidence" value="ECO:0007669"/>
    <property type="project" value="TreeGrafter"/>
</dbReference>
<dbReference type="SMART" id="SM00054">
    <property type="entry name" value="EFh"/>
    <property type="match status" value="2"/>
</dbReference>
<dbReference type="AlphaFoldDB" id="S4R6L4"/>
<dbReference type="GO" id="GO:0012505">
    <property type="term" value="C:endomembrane system"/>
    <property type="evidence" value="ECO:0007669"/>
    <property type="project" value="UniProtKB-SubCell"/>
</dbReference>
<dbReference type="Pfam" id="PF13202">
    <property type="entry name" value="EF-hand_5"/>
    <property type="match status" value="1"/>
</dbReference>
<sequence length="177" mass="20312">EVPVDPAFINVFAKLAGADNEISPSELRDILNRVVGKHADLKTDGFSLDACRNMVSLMDRDGSGKLGIKEFNFLWQRIKSWQQIFRQFDMDHSGNMNGYEFRLALAEAGFRLNDQLTQTITMRYMEENGVIDFDNYLCCLVRLETMFRIFQALNKDGDGTIKLKLPEVSWLPLTNFC</sequence>
<organism evidence="13">
    <name type="scientific">Petromyzon marinus</name>
    <name type="common">Sea lamprey</name>
    <dbReference type="NCBI Taxonomy" id="7757"/>
    <lineage>
        <taxon>Eukaryota</taxon>
        <taxon>Metazoa</taxon>
        <taxon>Chordata</taxon>
        <taxon>Craniata</taxon>
        <taxon>Vertebrata</taxon>
        <taxon>Cyclostomata</taxon>
        <taxon>Hyperoartia</taxon>
        <taxon>Petromyzontiformes</taxon>
        <taxon>Petromyzontidae</taxon>
        <taxon>Petromyzon</taxon>
    </lineage>
</organism>
<dbReference type="PANTHER" id="PTHR46735">
    <property type="entry name" value="CALPAIN, SMALL SUBUNIT 1 A-RELATED"/>
    <property type="match status" value="1"/>
</dbReference>
<evidence type="ECO:0000256" key="3">
    <source>
        <dbReference type="ARBA" id="ARBA00007623"/>
    </source>
</evidence>
<evidence type="ECO:0000256" key="11">
    <source>
        <dbReference type="ARBA" id="ARBA00023136"/>
    </source>
</evidence>
<proteinExistence type="inferred from homology"/>
<accession>S4R6L4</accession>
<comment type="subcellular location">
    <subcellularLocation>
        <location evidence="2">Cytoplasm</location>
    </subcellularLocation>
    <subcellularLocation>
        <location evidence="1">Endomembrane system</location>
    </subcellularLocation>
</comment>
<dbReference type="Pfam" id="PF13833">
    <property type="entry name" value="EF-hand_8"/>
    <property type="match status" value="1"/>
</dbReference>
<reference evidence="13" key="2">
    <citation type="submission" date="2025-09" db="UniProtKB">
        <authorList>
            <consortium name="Ensembl"/>
        </authorList>
    </citation>
    <scope>IDENTIFICATION</scope>
</reference>
<dbReference type="PANTHER" id="PTHR46735:SF3">
    <property type="entry name" value="CALPAIN SMALL SUBUNIT 1-RELATED"/>
    <property type="match status" value="1"/>
</dbReference>
<evidence type="ECO:0000256" key="1">
    <source>
        <dbReference type="ARBA" id="ARBA00004308"/>
    </source>
</evidence>
<dbReference type="PROSITE" id="PS00018">
    <property type="entry name" value="EF_HAND_1"/>
    <property type="match status" value="1"/>
</dbReference>
<evidence type="ECO:0000256" key="7">
    <source>
        <dbReference type="ARBA" id="ARBA00022737"/>
    </source>
</evidence>
<protein>
    <recommendedName>
        <fullName evidence="12">EF-hand domain-containing protein</fullName>
    </recommendedName>
</protein>
<dbReference type="Ensembl" id="ENSPMAT00000000846.1">
    <property type="protein sequence ID" value="ENSPMAP00000000844.1"/>
    <property type="gene ID" value="ENSPMAG00000000771.1"/>
</dbReference>
<dbReference type="InterPro" id="IPR002048">
    <property type="entry name" value="EF_hand_dom"/>
</dbReference>
<keyword evidence="9" id="KW-0788">Thiol protease</keyword>
<evidence type="ECO:0000256" key="8">
    <source>
        <dbReference type="ARBA" id="ARBA00022801"/>
    </source>
</evidence>
<dbReference type="SUPFAM" id="SSF47473">
    <property type="entry name" value="EF-hand"/>
    <property type="match status" value="1"/>
</dbReference>
<keyword evidence="4" id="KW-0963">Cytoplasm</keyword>
<dbReference type="GO" id="GO:0008234">
    <property type="term" value="F:cysteine-type peptidase activity"/>
    <property type="evidence" value="ECO:0007669"/>
    <property type="project" value="UniProtKB-KW"/>
</dbReference>
<dbReference type="Gene3D" id="1.10.238.10">
    <property type="entry name" value="EF-hand"/>
    <property type="match status" value="1"/>
</dbReference>
<keyword evidence="7" id="KW-0677">Repeat</keyword>
<keyword evidence="8" id="KW-0378">Hydrolase</keyword>
<dbReference type="OMA" id="QLYSMIV"/>
<keyword evidence="11" id="KW-0472">Membrane</keyword>